<evidence type="ECO:0000313" key="2">
    <source>
        <dbReference type="Proteomes" id="UP000799772"/>
    </source>
</evidence>
<reference evidence="1" key="1">
    <citation type="journal article" date="2020" name="Stud. Mycol.">
        <title>101 Dothideomycetes genomes: a test case for predicting lifestyles and emergence of pathogens.</title>
        <authorList>
            <person name="Haridas S."/>
            <person name="Albert R."/>
            <person name="Binder M."/>
            <person name="Bloem J."/>
            <person name="Labutti K."/>
            <person name="Salamov A."/>
            <person name="Andreopoulos B."/>
            <person name="Baker S."/>
            <person name="Barry K."/>
            <person name="Bills G."/>
            <person name="Bluhm B."/>
            <person name="Cannon C."/>
            <person name="Castanera R."/>
            <person name="Culley D."/>
            <person name="Daum C."/>
            <person name="Ezra D."/>
            <person name="Gonzalez J."/>
            <person name="Henrissat B."/>
            <person name="Kuo A."/>
            <person name="Liang C."/>
            <person name="Lipzen A."/>
            <person name="Lutzoni F."/>
            <person name="Magnuson J."/>
            <person name="Mondo S."/>
            <person name="Nolan M."/>
            <person name="Ohm R."/>
            <person name="Pangilinan J."/>
            <person name="Park H.-J."/>
            <person name="Ramirez L."/>
            <person name="Alfaro M."/>
            <person name="Sun H."/>
            <person name="Tritt A."/>
            <person name="Yoshinaga Y."/>
            <person name="Zwiers L.-H."/>
            <person name="Turgeon B."/>
            <person name="Goodwin S."/>
            <person name="Spatafora J."/>
            <person name="Crous P."/>
            <person name="Grigoriev I."/>
        </authorList>
    </citation>
    <scope>NUCLEOTIDE SEQUENCE</scope>
    <source>
        <strain evidence="1">CBS 133067</strain>
    </source>
</reference>
<dbReference type="EMBL" id="ML978121">
    <property type="protein sequence ID" value="KAF2104572.1"/>
    <property type="molecule type" value="Genomic_DNA"/>
</dbReference>
<dbReference type="Proteomes" id="UP000799772">
    <property type="component" value="Unassembled WGS sequence"/>
</dbReference>
<gene>
    <name evidence="1" type="ORF">NA57DRAFT_30796</name>
</gene>
<dbReference type="OrthoDB" id="5398371at2759"/>
<keyword evidence="2" id="KW-1185">Reference proteome</keyword>
<name>A0A9P4IR38_9PEZI</name>
<dbReference type="AlphaFoldDB" id="A0A9P4IR38"/>
<protein>
    <submittedName>
        <fullName evidence="1">Uncharacterized protein</fullName>
    </submittedName>
</protein>
<comment type="caution">
    <text evidence="1">The sequence shown here is derived from an EMBL/GenBank/DDBJ whole genome shotgun (WGS) entry which is preliminary data.</text>
</comment>
<organism evidence="1 2">
    <name type="scientific">Rhizodiscina lignyota</name>
    <dbReference type="NCBI Taxonomy" id="1504668"/>
    <lineage>
        <taxon>Eukaryota</taxon>
        <taxon>Fungi</taxon>
        <taxon>Dikarya</taxon>
        <taxon>Ascomycota</taxon>
        <taxon>Pezizomycotina</taxon>
        <taxon>Dothideomycetes</taxon>
        <taxon>Pleosporomycetidae</taxon>
        <taxon>Aulographales</taxon>
        <taxon>Rhizodiscinaceae</taxon>
        <taxon>Rhizodiscina</taxon>
    </lineage>
</organism>
<evidence type="ECO:0000313" key="1">
    <source>
        <dbReference type="EMBL" id="KAF2104572.1"/>
    </source>
</evidence>
<sequence length="435" mass="50058">MAVVAVDNDDDDLYSDPPTDTNLTIVSTRGDLLLSIYDHVQRKSYKYRVEADRLRQGSPYFASLLHPDKFAEGSRVCREIAVLRERYSEIELARPKELPQVVISDVGRISKVNTIKVLAADFLRALHGQELSTSNPPIPNLANLTIVADRFDAIPVLSKFVRKHRFLQTLDAKTNRGTSANLSEERVRQKLLIGVLLDHGTWVSMYSKRLILKNSSRWKPEAPEDHDCALYWDLPLGIEEEMIQRREYILDTLQSIQTHFLRLYTHGERQCKLGYDSSLQCDSFQLGEMMRFFHRLDTLPLRGSIFNPDGPMQYQGDIERLIDTLRQCPEYQIDTNHKHCGLRGRLLPLLDHIQRYLSLDTANIDIGICADCWDARRADYSWTDAKRPVIWNASMMSSRPRAGSDRGHGSLCLTRHLNIRDMFTAVTRDWTSRDV</sequence>
<accession>A0A9P4IR38</accession>
<proteinExistence type="predicted"/>